<reference evidence="1 2" key="1">
    <citation type="submission" date="2010-08" db="EMBL/GenBank/DDBJ databases">
        <authorList>
            <person name="Weinstock G."/>
            <person name="Sodergren E."/>
            <person name="Clifton S."/>
            <person name="Fulton L."/>
            <person name="Fulton B."/>
            <person name="Courtney L."/>
            <person name="Fronick C."/>
            <person name="Harrison M."/>
            <person name="Strong C."/>
            <person name="Farmer C."/>
            <person name="Delahaunty K."/>
            <person name="Markovic C."/>
            <person name="Hall O."/>
            <person name="Minx P."/>
            <person name="Tomlinson C."/>
            <person name="Mitreva M."/>
            <person name="Hou S."/>
            <person name="Chen J."/>
            <person name="Wollam A."/>
            <person name="Pepin K.H."/>
            <person name="Johnson M."/>
            <person name="Bhonagiri V."/>
            <person name="Zhang X."/>
            <person name="Suruliraj S."/>
            <person name="Warren W."/>
            <person name="Chinwalla A."/>
            <person name="Mardis E.R."/>
            <person name="Wilson R.K."/>
        </authorList>
    </citation>
    <scope>NUCLEOTIDE SEQUENCE [LARGE SCALE GENOMIC DNA]</scope>
    <source>
        <strain evidence="1 2">F0359</strain>
    </source>
</reference>
<accession>E2ZCK7</accession>
<sequence length="66" mass="7540">MITNPQHQITIVADYQEQVKKSYNLIIRGGTWAQSVQGRRGNDLDCELKGRKSRSITDTAMFELDL</sequence>
<name>E2ZCK7_9FIRM</name>
<dbReference type="HOGENOM" id="CLU_2826099_0_0_9"/>
<keyword evidence="2" id="KW-1185">Reference proteome</keyword>
<evidence type="ECO:0000313" key="2">
    <source>
        <dbReference type="Proteomes" id="UP000003195"/>
    </source>
</evidence>
<dbReference type="STRING" id="706434.HMPREF9429_00958"/>
<protein>
    <submittedName>
        <fullName evidence="1">Uncharacterized protein</fullName>
    </submittedName>
</protein>
<organism evidence="1 2">
    <name type="scientific">Megasphaera micronuciformis F0359</name>
    <dbReference type="NCBI Taxonomy" id="706434"/>
    <lineage>
        <taxon>Bacteria</taxon>
        <taxon>Bacillati</taxon>
        <taxon>Bacillota</taxon>
        <taxon>Negativicutes</taxon>
        <taxon>Veillonellales</taxon>
        <taxon>Veillonellaceae</taxon>
        <taxon>Megasphaera</taxon>
    </lineage>
</organism>
<gene>
    <name evidence="1" type="ORF">HMPREF9429_00958</name>
</gene>
<comment type="caution">
    <text evidence="1">The sequence shown here is derived from an EMBL/GenBank/DDBJ whole genome shotgun (WGS) entry which is preliminary data.</text>
</comment>
<dbReference type="EMBL" id="AECS01000037">
    <property type="protein sequence ID" value="EFQ03778.1"/>
    <property type="molecule type" value="Genomic_DNA"/>
</dbReference>
<proteinExistence type="predicted"/>
<dbReference type="Proteomes" id="UP000003195">
    <property type="component" value="Unassembled WGS sequence"/>
</dbReference>
<dbReference type="AlphaFoldDB" id="E2ZCK7"/>
<evidence type="ECO:0000313" key="1">
    <source>
        <dbReference type="EMBL" id="EFQ03778.1"/>
    </source>
</evidence>